<dbReference type="PANTHER" id="PTHR39206">
    <property type="entry name" value="SLL8004 PROTEIN"/>
    <property type="match status" value="1"/>
</dbReference>
<reference evidence="1" key="1">
    <citation type="submission" date="2016-10" db="EMBL/GenBank/DDBJ databases">
        <title>Sequence of Gallionella enrichment culture.</title>
        <authorList>
            <person name="Poehlein A."/>
            <person name="Muehling M."/>
            <person name="Daniel R."/>
        </authorList>
    </citation>
    <scope>NUCLEOTIDE SEQUENCE</scope>
</reference>
<protein>
    <submittedName>
        <fullName evidence="1">Uncharacterized protein</fullName>
    </submittedName>
</protein>
<dbReference type="AlphaFoldDB" id="A0A1J5T1Y0"/>
<accession>A0A1J5T1Y0</accession>
<evidence type="ECO:0000313" key="1">
    <source>
        <dbReference type="EMBL" id="OIR14873.1"/>
    </source>
</evidence>
<dbReference type="PANTHER" id="PTHR39206:SF1">
    <property type="entry name" value="SLL8004 PROTEIN"/>
    <property type="match status" value="1"/>
</dbReference>
<gene>
    <name evidence="1" type="ORF">GALL_39890</name>
</gene>
<name>A0A1J5T1Y0_9ZZZZ</name>
<comment type="caution">
    <text evidence="1">The sequence shown here is derived from an EMBL/GenBank/DDBJ whole genome shotgun (WGS) entry which is preliminary data.</text>
</comment>
<sequence length="119" mass="13543">MLNLWYVGLSSVDLHLRRVASRVKRGGHPIPEEPIRRCWISSRVNRVKLLPCLCNLRVFDSSAERGPDKGEAPEPRLVLSVENRAIEFSGPVQVKDTPEWARSIVVVAFKTFPHPPYLM</sequence>
<proteinExistence type="predicted"/>
<dbReference type="EMBL" id="MLJW01000010">
    <property type="protein sequence ID" value="OIR14873.1"/>
    <property type="molecule type" value="Genomic_DNA"/>
</dbReference>
<organism evidence="1">
    <name type="scientific">mine drainage metagenome</name>
    <dbReference type="NCBI Taxonomy" id="410659"/>
    <lineage>
        <taxon>unclassified sequences</taxon>
        <taxon>metagenomes</taxon>
        <taxon>ecological metagenomes</taxon>
    </lineage>
</organism>